<keyword evidence="4" id="KW-0564">Palmitate</keyword>
<dbReference type="RefSeq" id="WP_344911405.1">
    <property type="nucleotide sequence ID" value="NZ_BAABDL010000067.1"/>
</dbReference>
<sequence length="276" mass="30106">MRKRLLAIIFIVASLFLVACGGDSGSDSESESNVIKVGATSVPHGEILEEIVDVLKDEGIELVIETYTDYALPNEDLSRGELDANFFQHGPYLASEISSKGYDLVDLGGVHVEPIGVYSKEISSIDEIVPGTEVIISRSEPDHGRILSLFEANGFITLAEDAEKTTATVDDIVDNPYDLTFSPDVNPEFLVEAYENEADKLIAINANYAIEADLSPAEDALFFEGDDSQYVNIVVARAEDKDNENLLKLVEILQSDVVVDFINQQYGGEIIPIGNN</sequence>
<name>A0ABP7VJV6_9BACI</name>
<feature type="signal peptide" evidence="7">
    <location>
        <begin position="1"/>
        <end position="19"/>
    </location>
</feature>
<dbReference type="Gene3D" id="3.40.190.10">
    <property type="entry name" value="Periplasmic binding protein-like II"/>
    <property type="match status" value="2"/>
</dbReference>
<feature type="chain" id="PRO_5046534789" description="Lipoprotein" evidence="7">
    <location>
        <begin position="20"/>
        <end position="276"/>
    </location>
</feature>
<evidence type="ECO:0000256" key="2">
    <source>
        <dbReference type="ARBA" id="ARBA00022729"/>
    </source>
</evidence>
<evidence type="ECO:0000256" key="3">
    <source>
        <dbReference type="ARBA" id="ARBA00023136"/>
    </source>
</evidence>
<keyword evidence="3" id="KW-0472">Membrane</keyword>
<evidence type="ECO:0000313" key="8">
    <source>
        <dbReference type="EMBL" id="GAA4067882.1"/>
    </source>
</evidence>
<organism evidence="8 9">
    <name type="scientific">Amphibacillus indicireducens</name>
    <dbReference type="NCBI Taxonomy" id="1076330"/>
    <lineage>
        <taxon>Bacteria</taxon>
        <taxon>Bacillati</taxon>
        <taxon>Bacillota</taxon>
        <taxon>Bacilli</taxon>
        <taxon>Bacillales</taxon>
        <taxon>Bacillaceae</taxon>
        <taxon>Amphibacillus</taxon>
    </lineage>
</organism>
<comment type="subcellular location">
    <subcellularLocation>
        <location evidence="1">Membrane</location>
        <topology evidence="1">Lipid-anchor</topology>
    </subcellularLocation>
</comment>
<dbReference type="SUPFAM" id="SSF53850">
    <property type="entry name" value="Periplasmic binding protein-like II"/>
    <property type="match status" value="1"/>
</dbReference>
<dbReference type="EMBL" id="BAABDL010000067">
    <property type="protein sequence ID" value="GAA4067882.1"/>
    <property type="molecule type" value="Genomic_DNA"/>
</dbReference>
<comment type="similarity">
    <text evidence="6">Belongs to the nlpA lipoprotein family.</text>
</comment>
<evidence type="ECO:0000256" key="5">
    <source>
        <dbReference type="ARBA" id="ARBA00023288"/>
    </source>
</evidence>
<evidence type="ECO:0000313" key="9">
    <source>
        <dbReference type="Proteomes" id="UP001501734"/>
    </source>
</evidence>
<evidence type="ECO:0000256" key="6">
    <source>
        <dbReference type="PIRNR" id="PIRNR002854"/>
    </source>
</evidence>
<evidence type="ECO:0000256" key="1">
    <source>
        <dbReference type="ARBA" id="ARBA00004635"/>
    </source>
</evidence>
<keyword evidence="5 6" id="KW-0449">Lipoprotein</keyword>
<keyword evidence="9" id="KW-1185">Reference proteome</keyword>
<evidence type="ECO:0000256" key="7">
    <source>
        <dbReference type="SAM" id="SignalP"/>
    </source>
</evidence>
<dbReference type="Pfam" id="PF03180">
    <property type="entry name" value="Lipoprotein_9"/>
    <property type="match status" value="1"/>
</dbReference>
<dbReference type="Proteomes" id="UP001501734">
    <property type="component" value="Unassembled WGS sequence"/>
</dbReference>
<dbReference type="PANTHER" id="PTHR30429:SF0">
    <property type="entry name" value="METHIONINE-BINDING LIPOPROTEIN METQ"/>
    <property type="match status" value="1"/>
</dbReference>
<reference evidence="9" key="1">
    <citation type="journal article" date="2019" name="Int. J. Syst. Evol. Microbiol.">
        <title>The Global Catalogue of Microorganisms (GCM) 10K type strain sequencing project: providing services to taxonomists for standard genome sequencing and annotation.</title>
        <authorList>
            <consortium name="The Broad Institute Genomics Platform"/>
            <consortium name="The Broad Institute Genome Sequencing Center for Infectious Disease"/>
            <person name="Wu L."/>
            <person name="Ma J."/>
        </authorList>
    </citation>
    <scope>NUCLEOTIDE SEQUENCE [LARGE SCALE GENOMIC DNA]</scope>
    <source>
        <strain evidence="9">JCM 17250</strain>
    </source>
</reference>
<proteinExistence type="inferred from homology"/>
<protein>
    <recommendedName>
        <fullName evidence="6">Lipoprotein</fullName>
    </recommendedName>
</protein>
<evidence type="ECO:0000256" key="4">
    <source>
        <dbReference type="ARBA" id="ARBA00023139"/>
    </source>
</evidence>
<dbReference type="PANTHER" id="PTHR30429">
    <property type="entry name" value="D-METHIONINE-BINDING LIPOPROTEIN METQ"/>
    <property type="match status" value="1"/>
</dbReference>
<accession>A0ABP7VJV6</accession>
<dbReference type="InterPro" id="IPR004872">
    <property type="entry name" value="Lipoprotein_NlpA"/>
</dbReference>
<dbReference type="PIRSF" id="PIRSF002854">
    <property type="entry name" value="MetQ"/>
    <property type="match status" value="1"/>
</dbReference>
<gene>
    <name evidence="8" type="ORF">GCM10022410_12430</name>
</gene>
<comment type="caution">
    <text evidence="8">The sequence shown here is derived from an EMBL/GenBank/DDBJ whole genome shotgun (WGS) entry which is preliminary data.</text>
</comment>
<dbReference type="PROSITE" id="PS51257">
    <property type="entry name" value="PROKAR_LIPOPROTEIN"/>
    <property type="match status" value="1"/>
</dbReference>
<keyword evidence="2 7" id="KW-0732">Signal</keyword>